<feature type="chain" id="PRO_5013323568" evidence="1">
    <location>
        <begin position="21"/>
        <end position="196"/>
    </location>
</feature>
<organism evidence="3 4">
    <name type="scientific">Secundilactobacillus silagei JCM 19001</name>
    <dbReference type="NCBI Taxonomy" id="1302250"/>
    <lineage>
        <taxon>Bacteria</taxon>
        <taxon>Bacillati</taxon>
        <taxon>Bacillota</taxon>
        <taxon>Bacilli</taxon>
        <taxon>Lactobacillales</taxon>
        <taxon>Lactobacillaceae</taxon>
        <taxon>Secundilactobacillus</taxon>
    </lineage>
</organism>
<evidence type="ECO:0000313" key="3">
    <source>
        <dbReference type="EMBL" id="GAX00459.1"/>
    </source>
</evidence>
<feature type="signal peptide" evidence="1">
    <location>
        <begin position="1"/>
        <end position="20"/>
    </location>
</feature>
<protein>
    <submittedName>
        <fullName evidence="3">Peptidase propeptide and YPEB domain protein</fullName>
    </submittedName>
</protein>
<name>A0A1Z5IFM6_9LACO</name>
<feature type="domain" description="PepSY" evidence="2">
    <location>
        <begin position="52"/>
        <end position="109"/>
    </location>
</feature>
<comment type="caution">
    <text evidence="3">The sequence shown here is derived from an EMBL/GenBank/DDBJ whole genome shotgun (WGS) entry which is preliminary data.</text>
</comment>
<keyword evidence="1" id="KW-0732">Signal</keyword>
<reference evidence="3 4" key="1">
    <citation type="submission" date="2015-11" db="EMBL/GenBank/DDBJ databases">
        <title>Draft genome sequences of new species of the genus Lactobacillus isolated from orchardgrass silage.</title>
        <authorList>
            <person name="Tohno M."/>
            <person name="Tanizawa Y."/>
            <person name="Arita M."/>
        </authorList>
    </citation>
    <scope>NUCLEOTIDE SEQUENCE [LARGE SCALE GENOMIC DNA]</scope>
    <source>
        <strain evidence="3 4">IWT126</strain>
    </source>
</reference>
<evidence type="ECO:0000259" key="2">
    <source>
        <dbReference type="Pfam" id="PF03413"/>
    </source>
</evidence>
<feature type="domain" description="PepSY" evidence="2">
    <location>
        <begin position="135"/>
        <end position="193"/>
    </location>
</feature>
<evidence type="ECO:0000256" key="1">
    <source>
        <dbReference type="SAM" id="SignalP"/>
    </source>
</evidence>
<dbReference type="PROSITE" id="PS51257">
    <property type="entry name" value="PROKAR_LIPOPROTEIN"/>
    <property type="match status" value="1"/>
</dbReference>
<proteinExistence type="predicted"/>
<dbReference type="RefSeq" id="WP_089136198.1">
    <property type="nucleotide sequence ID" value="NZ_BCMG01000002.1"/>
</dbReference>
<gene>
    <name evidence="3" type="ORF">IWT126_00474</name>
</gene>
<dbReference type="Gene3D" id="3.10.450.40">
    <property type="match status" value="2"/>
</dbReference>
<keyword evidence="4" id="KW-1185">Reference proteome</keyword>
<dbReference type="STRING" id="1302250.GCA_001313225_02941"/>
<dbReference type="OrthoDB" id="2943484at2"/>
<dbReference type="AlphaFoldDB" id="A0A1Z5IFM6"/>
<dbReference type="Proteomes" id="UP000198402">
    <property type="component" value="Unassembled WGS sequence"/>
</dbReference>
<evidence type="ECO:0000313" key="4">
    <source>
        <dbReference type="Proteomes" id="UP000198402"/>
    </source>
</evidence>
<dbReference type="InterPro" id="IPR025711">
    <property type="entry name" value="PepSY"/>
</dbReference>
<dbReference type="Pfam" id="PF03413">
    <property type="entry name" value="PepSY"/>
    <property type="match status" value="2"/>
</dbReference>
<accession>A0A1Z5IFM6</accession>
<sequence>MKAKLLLTLILPVVLMGCSANDYSQNKGQHGQTASSQQAASSSAVADVTQVKVPVATAIKQYQKTFPNSDITGISVERELGKYQYELEGADDHREYQVKLNAENAKIIAKQSERLDADEANGAKRQEALNLNTLISLKRAVQIAQSSAKNQPVTEASLDHEAGQTNWEIQFEHQGKETNVKLNAQTGKVLTVEHDD</sequence>
<dbReference type="EMBL" id="BCMG01000002">
    <property type="protein sequence ID" value="GAX00459.1"/>
    <property type="molecule type" value="Genomic_DNA"/>
</dbReference>